<dbReference type="Pfam" id="PF20060">
    <property type="entry name" value="DUF6459"/>
    <property type="match status" value="1"/>
</dbReference>
<sequence length="123" mass="13493">MNSTGITALRPFNGPQEAPPQALRLVHVLLEAMSGRRALHQVRPLLAPTPFTRLAGYADGGTFRRLAIGQVRTQMPTPHAVEATVTLRCGPRIVSCVIRLDVRRGRWMCTELMVLRPAALMAA</sequence>
<dbReference type="EMBL" id="BAABLV010000038">
    <property type="protein sequence ID" value="GAA4905709.1"/>
    <property type="molecule type" value="Genomic_DNA"/>
</dbReference>
<gene>
    <name evidence="1" type="ORF">GCM10025789_26310</name>
</gene>
<name>A0ABP9FKY0_9ACTN</name>
<proteinExistence type="predicted"/>
<reference evidence="2" key="1">
    <citation type="journal article" date="2019" name="Int. J. Syst. Evol. Microbiol.">
        <title>The Global Catalogue of Microorganisms (GCM) 10K type strain sequencing project: providing services to taxonomists for standard genome sequencing and annotation.</title>
        <authorList>
            <consortium name="The Broad Institute Genomics Platform"/>
            <consortium name="The Broad Institute Genome Sequencing Center for Infectious Disease"/>
            <person name="Wu L."/>
            <person name="Ma J."/>
        </authorList>
    </citation>
    <scope>NUCLEOTIDE SEQUENCE [LARGE SCALE GENOMIC DNA]</scope>
    <source>
        <strain evidence="2">JCM 19125</strain>
    </source>
</reference>
<dbReference type="InterPro" id="IPR045596">
    <property type="entry name" value="DUF6459"/>
</dbReference>
<protein>
    <recommendedName>
        <fullName evidence="3">3-hydroxyacyl-CoA dehydrogenase</fullName>
    </recommendedName>
</protein>
<evidence type="ECO:0000313" key="2">
    <source>
        <dbReference type="Proteomes" id="UP001501521"/>
    </source>
</evidence>
<dbReference type="Proteomes" id="UP001501521">
    <property type="component" value="Unassembled WGS sequence"/>
</dbReference>
<accession>A0ABP9FKY0</accession>
<organism evidence="1 2">
    <name type="scientific">Tessaracoccus lubricantis</name>
    <dbReference type="NCBI Taxonomy" id="545543"/>
    <lineage>
        <taxon>Bacteria</taxon>
        <taxon>Bacillati</taxon>
        <taxon>Actinomycetota</taxon>
        <taxon>Actinomycetes</taxon>
        <taxon>Propionibacteriales</taxon>
        <taxon>Propionibacteriaceae</taxon>
        <taxon>Tessaracoccus</taxon>
    </lineage>
</organism>
<evidence type="ECO:0000313" key="1">
    <source>
        <dbReference type="EMBL" id="GAA4905709.1"/>
    </source>
</evidence>
<evidence type="ECO:0008006" key="3">
    <source>
        <dbReference type="Google" id="ProtNLM"/>
    </source>
</evidence>
<dbReference type="RefSeq" id="WP_345583618.1">
    <property type="nucleotide sequence ID" value="NZ_BAABLV010000038.1"/>
</dbReference>
<comment type="caution">
    <text evidence="1">The sequence shown here is derived from an EMBL/GenBank/DDBJ whole genome shotgun (WGS) entry which is preliminary data.</text>
</comment>
<keyword evidence="2" id="KW-1185">Reference proteome</keyword>